<dbReference type="Proteomes" id="UP000324222">
    <property type="component" value="Unassembled WGS sequence"/>
</dbReference>
<dbReference type="AlphaFoldDB" id="A0A5B7CSI7"/>
<organism evidence="2 3">
    <name type="scientific">Portunus trituberculatus</name>
    <name type="common">Swimming crab</name>
    <name type="synonym">Neptunus trituberculatus</name>
    <dbReference type="NCBI Taxonomy" id="210409"/>
    <lineage>
        <taxon>Eukaryota</taxon>
        <taxon>Metazoa</taxon>
        <taxon>Ecdysozoa</taxon>
        <taxon>Arthropoda</taxon>
        <taxon>Crustacea</taxon>
        <taxon>Multicrustacea</taxon>
        <taxon>Malacostraca</taxon>
        <taxon>Eumalacostraca</taxon>
        <taxon>Eucarida</taxon>
        <taxon>Decapoda</taxon>
        <taxon>Pleocyemata</taxon>
        <taxon>Brachyura</taxon>
        <taxon>Eubrachyura</taxon>
        <taxon>Portunoidea</taxon>
        <taxon>Portunidae</taxon>
        <taxon>Portuninae</taxon>
        <taxon>Portunus</taxon>
    </lineage>
</organism>
<gene>
    <name evidence="2" type="ORF">E2C01_005464</name>
</gene>
<feature type="compositionally biased region" description="Basic and acidic residues" evidence="1">
    <location>
        <begin position="95"/>
        <end position="107"/>
    </location>
</feature>
<dbReference type="EMBL" id="VSRR010000234">
    <property type="protein sequence ID" value="MPC12757.1"/>
    <property type="molecule type" value="Genomic_DNA"/>
</dbReference>
<feature type="region of interest" description="Disordered" evidence="1">
    <location>
        <begin position="95"/>
        <end position="118"/>
    </location>
</feature>
<protein>
    <submittedName>
        <fullName evidence="2">Uncharacterized protein</fullName>
    </submittedName>
</protein>
<comment type="caution">
    <text evidence="2">The sequence shown here is derived from an EMBL/GenBank/DDBJ whole genome shotgun (WGS) entry which is preliminary data.</text>
</comment>
<keyword evidence="3" id="KW-1185">Reference proteome</keyword>
<evidence type="ECO:0000256" key="1">
    <source>
        <dbReference type="SAM" id="MobiDB-lite"/>
    </source>
</evidence>
<reference evidence="2 3" key="1">
    <citation type="submission" date="2019-05" db="EMBL/GenBank/DDBJ databases">
        <title>Another draft genome of Portunus trituberculatus and its Hox gene families provides insights of decapod evolution.</title>
        <authorList>
            <person name="Jeong J.-H."/>
            <person name="Song I."/>
            <person name="Kim S."/>
            <person name="Choi T."/>
            <person name="Kim D."/>
            <person name="Ryu S."/>
            <person name="Kim W."/>
        </authorList>
    </citation>
    <scope>NUCLEOTIDE SEQUENCE [LARGE SCALE GENOMIC DNA]</scope>
    <source>
        <tissue evidence="2">Muscle</tissue>
    </source>
</reference>
<evidence type="ECO:0000313" key="2">
    <source>
        <dbReference type="EMBL" id="MPC12757.1"/>
    </source>
</evidence>
<proteinExistence type="predicted"/>
<accession>A0A5B7CSI7</accession>
<evidence type="ECO:0000313" key="3">
    <source>
        <dbReference type="Proteomes" id="UP000324222"/>
    </source>
</evidence>
<name>A0A5B7CSI7_PORTR</name>
<sequence>MFGFRIVHSRHLLHDHWWSERGQSQGLFKKGTNFHNLDKQGWALGQCSLERKTSLHHSLTLPPYGLEGVNMTQHNGSTTPKPRLRWATSKHSHHTSDGHLLVDHSGLDPKINSHTLEH</sequence>